<accession>A0A8J4V3Q0</accession>
<evidence type="ECO:0000313" key="3">
    <source>
        <dbReference type="Proteomes" id="UP000737018"/>
    </source>
</evidence>
<proteinExistence type="predicted"/>
<protein>
    <submittedName>
        <fullName evidence="2">Uncharacterized protein</fullName>
    </submittedName>
</protein>
<dbReference type="OrthoDB" id="10378567at2759"/>
<dbReference type="AlphaFoldDB" id="A0A8J4V3Q0"/>
<name>A0A8J4V3Q0_9ROSI</name>
<dbReference type="EMBL" id="JRKL02007951">
    <property type="protein sequence ID" value="KAF3947293.1"/>
    <property type="molecule type" value="Genomic_DNA"/>
</dbReference>
<organism evidence="2 3">
    <name type="scientific">Castanea mollissima</name>
    <name type="common">Chinese chestnut</name>
    <dbReference type="NCBI Taxonomy" id="60419"/>
    <lineage>
        <taxon>Eukaryota</taxon>
        <taxon>Viridiplantae</taxon>
        <taxon>Streptophyta</taxon>
        <taxon>Embryophyta</taxon>
        <taxon>Tracheophyta</taxon>
        <taxon>Spermatophyta</taxon>
        <taxon>Magnoliopsida</taxon>
        <taxon>eudicotyledons</taxon>
        <taxon>Gunneridae</taxon>
        <taxon>Pentapetalae</taxon>
        <taxon>rosids</taxon>
        <taxon>fabids</taxon>
        <taxon>Fagales</taxon>
        <taxon>Fagaceae</taxon>
        <taxon>Castanea</taxon>
    </lineage>
</organism>
<reference evidence="2" key="1">
    <citation type="submission" date="2020-03" db="EMBL/GenBank/DDBJ databases">
        <title>Castanea mollissima Vanexum genome sequencing.</title>
        <authorList>
            <person name="Staton M."/>
        </authorList>
    </citation>
    <scope>NUCLEOTIDE SEQUENCE</scope>
    <source>
        <tissue evidence="2">Leaf</tissue>
    </source>
</reference>
<comment type="caution">
    <text evidence="2">The sequence shown here is derived from an EMBL/GenBank/DDBJ whole genome shotgun (WGS) entry which is preliminary data.</text>
</comment>
<feature type="region of interest" description="Disordered" evidence="1">
    <location>
        <begin position="71"/>
        <end position="103"/>
    </location>
</feature>
<keyword evidence="3" id="KW-1185">Reference proteome</keyword>
<evidence type="ECO:0000313" key="2">
    <source>
        <dbReference type="EMBL" id="KAF3947293.1"/>
    </source>
</evidence>
<evidence type="ECO:0000256" key="1">
    <source>
        <dbReference type="SAM" id="MobiDB-lite"/>
    </source>
</evidence>
<gene>
    <name evidence="2" type="ORF">CMV_026551</name>
</gene>
<dbReference type="Proteomes" id="UP000737018">
    <property type="component" value="Unassembled WGS sequence"/>
</dbReference>
<sequence length="103" mass="11760">MRYEVVKRNFLLCFLVLTTLFLAWSLFFTGEKMEKLIYAREGEKLYAPISTIKQNKGRVFDLAKLMASVVPQPPPPAPAGNIGSLEAGSREQQPENLYIQRKR</sequence>